<dbReference type="Gene3D" id="2.160.10.10">
    <property type="entry name" value="Hexapeptide repeat proteins"/>
    <property type="match status" value="1"/>
</dbReference>
<dbReference type="Proteomes" id="UP001482154">
    <property type="component" value="Unassembled WGS sequence"/>
</dbReference>
<dbReference type="RefSeq" id="WP_055196607.1">
    <property type="nucleotide sequence ID" value="NZ_JAOQJG010000002.1"/>
</dbReference>
<name>A0ABV1IYK4_9FIRM</name>
<evidence type="ECO:0008006" key="3">
    <source>
        <dbReference type="Google" id="ProtNLM"/>
    </source>
</evidence>
<sequence length="192" mass="21280">MINSKNDYLKYLKQDKLALGKNYKSPKLVHDEIWRFEILLRKTEYYVNCKKTFIGKLYSKVLQFLYYKKRLKYNTYIPLNVFGPGLSIAHFGSIIVNGNAKIGKNCRIQDSVTIGATNGASDAPVLGDNIFIGSGARIIGKVNIASDIAIGSNAVVVNNFNESGITIGGVPAKKISDNNSHSNLNKYLEIDK</sequence>
<dbReference type="InterPro" id="IPR011004">
    <property type="entry name" value="Trimer_LpxA-like_sf"/>
</dbReference>
<reference evidence="1 2" key="1">
    <citation type="submission" date="2024-04" db="EMBL/GenBank/DDBJ databases">
        <title>Human intestinal bacterial collection.</title>
        <authorList>
            <person name="Pauvert C."/>
            <person name="Hitch T.C.A."/>
            <person name="Clavel T."/>
        </authorList>
    </citation>
    <scope>NUCLEOTIDE SEQUENCE [LARGE SCALE GENOMIC DNA]</scope>
    <source>
        <strain evidence="1 2">CLA-AA-H249</strain>
    </source>
</reference>
<accession>A0ABV1IYK4</accession>
<evidence type="ECO:0000313" key="1">
    <source>
        <dbReference type="EMBL" id="MEQ2712008.1"/>
    </source>
</evidence>
<gene>
    <name evidence="1" type="ORF">AAAU51_12680</name>
</gene>
<comment type="caution">
    <text evidence="1">The sequence shown here is derived from an EMBL/GenBank/DDBJ whole genome shotgun (WGS) entry which is preliminary data.</text>
</comment>
<organism evidence="1 2">
    <name type="scientific">Anaerostipes amylophilus</name>
    <dbReference type="NCBI Taxonomy" id="2981779"/>
    <lineage>
        <taxon>Bacteria</taxon>
        <taxon>Bacillati</taxon>
        <taxon>Bacillota</taxon>
        <taxon>Clostridia</taxon>
        <taxon>Lachnospirales</taxon>
        <taxon>Lachnospiraceae</taxon>
        <taxon>Anaerostipes</taxon>
    </lineage>
</organism>
<evidence type="ECO:0000313" key="2">
    <source>
        <dbReference type="Proteomes" id="UP001482154"/>
    </source>
</evidence>
<dbReference type="SUPFAM" id="SSF51161">
    <property type="entry name" value="Trimeric LpxA-like enzymes"/>
    <property type="match status" value="1"/>
</dbReference>
<dbReference type="EMBL" id="JBBNIN010000027">
    <property type="protein sequence ID" value="MEQ2712008.1"/>
    <property type="molecule type" value="Genomic_DNA"/>
</dbReference>
<dbReference type="PANTHER" id="PTHR42811">
    <property type="entry name" value="SERINE ACETYLTRANSFERASE"/>
    <property type="match status" value="1"/>
</dbReference>
<proteinExistence type="predicted"/>
<keyword evidence="2" id="KW-1185">Reference proteome</keyword>
<protein>
    <recommendedName>
        <fullName evidence="3">Serine acetyltransferase</fullName>
    </recommendedName>
</protein>